<dbReference type="InterPro" id="IPR043136">
    <property type="entry name" value="B30.2/SPRY_sf"/>
</dbReference>
<evidence type="ECO:0000256" key="7">
    <source>
        <dbReference type="PROSITE-ProRule" id="PRU00024"/>
    </source>
</evidence>
<dbReference type="PRINTS" id="PR01407">
    <property type="entry name" value="BUTYPHLNCDUF"/>
</dbReference>
<dbReference type="Pfam" id="PF00643">
    <property type="entry name" value="zf-B_box"/>
    <property type="match status" value="1"/>
</dbReference>
<dbReference type="SMART" id="SM00336">
    <property type="entry name" value="BBOX"/>
    <property type="match status" value="1"/>
</dbReference>
<keyword evidence="2" id="KW-0800">Toxin</keyword>
<dbReference type="Pfam" id="PF15227">
    <property type="entry name" value="zf-C3HC4_4"/>
    <property type="match status" value="1"/>
</dbReference>
<dbReference type="Proteomes" id="UP001178461">
    <property type="component" value="Chromosome 2"/>
</dbReference>
<dbReference type="SMART" id="SM00589">
    <property type="entry name" value="PRY"/>
    <property type="match status" value="1"/>
</dbReference>
<comment type="similarity">
    <text evidence="1">Belongs to the ohanin/vespryn family.</text>
</comment>
<keyword evidence="4 7" id="KW-0863">Zinc-finger</keyword>
<dbReference type="PROSITE" id="PS50119">
    <property type="entry name" value="ZF_BBOX"/>
    <property type="match status" value="1"/>
</dbReference>
<dbReference type="PROSITE" id="PS50188">
    <property type="entry name" value="B302_SPRY"/>
    <property type="match status" value="1"/>
</dbReference>
<dbReference type="Pfam" id="PF00622">
    <property type="entry name" value="SPRY"/>
    <property type="match status" value="1"/>
</dbReference>
<feature type="domain" description="B30.2/SPRY" evidence="11">
    <location>
        <begin position="291"/>
        <end position="479"/>
    </location>
</feature>
<dbReference type="InterPro" id="IPR003879">
    <property type="entry name" value="Butyrophylin_SPRY"/>
</dbReference>
<dbReference type="AlphaFoldDB" id="A0AA35JY49"/>
<dbReference type="FunFam" id="2.60.120.920:FF:000004">
    <property type="entry name" value="Butyrophilin subfamily 1 member A1"/>
    <property type="match status" value="1"/>
</dbReference>
<dbReference type="Gene3D" id="3.30.160.60">
    <property type="entry name" value="Classic Zinc Finger"/>
    <property type="match status" value="1"/>
</dbReference>
<keyword evidence="8" id="KW-0175">Coiled coil</keyword>
<evidence type="ECO:0000256" key="8">
    <source>
        <dbReference type="SAM" id="Coils"/>
    </source>
</evidence>
<dbReference type="InterPro" id="IPR017907">
    <property type="entry name" value="Znf_RING_CS"/>
</dbReference>
<keyword evidence="13" id="KW-1185">Reference proteome</keyword>
<evidence type="ECO:0000256" key="1">
    <source>
        <dbReference type="ARBA" id="ARBA00009651"/>
    </source>
</evidence>
<evidence type="ECO:0000256" key="2">
    <source>
        <dbReference type="ARBA" id="ARBA00022699"/>
    </source>
</evidence>
<feature type="domain" description="B box-type" evidence="10">
    <location>
        <begin position="91"/>
        <end position="132"/>
    </location>
</feature>
<accession>A0AA35JY49</accession>
<reference evidence="12" key="1">
    <citation type="submission" date="2022-12" db="EMBL/GenBank/DDBJ databases">
        <authorList>
            <person name="Alioto T."/>
            <person name="Alioto T."/>
            <person name="Gomez Garrido J."/>
        </authorList>
    </citation>
    <scope>NUCLEOTIDE SEQUENCE</scope>
</reference>
<dbReference type="PROSITE" id="PS00518">
    <property type="entry name" value="ZF_RING_1"/>
    <property type="match status" value="1"/>
</dbReference>
<evidence type="ECO:0000256" key="5">
    <source>
        <dbReference type="ARBA" id="ARBA00022833"/>
    </source>
</evidence>
<dbReference type="InterPro" id="IPR001841">
    <property type="entry name" value="Znf_RING"/>
</dbReference>
<organism evidence="12 13">
    <name type="scientific">Podarcis lilfordi</name>
    <name type="common">Lilford's wall lizard</name>
    <dbReference type="NCBI Taxonomy" id="74358"/>
    <lineage>
        <taxon>Eukaryota</taxon>
        <taxon>Metazoa</taxon>
        <taxon>Chordata</taxon>
        <taxon>Craniata</taxon>
        <taxon>Vertebrata</taxon>
        <taxon>Euteleostomi</taxon>
        <taxon>Lepidosauria</taxon>
        <taxon>Squamata</taxon>
        <taxon>Bifurcata</taxon>
        <taxon>Unidentata</taxon>
        <taxon>Episquamata</taxon>
        <taxon>Laterata</taxon>
        <taxon>Lacertibaenia</taxon>
        <taxon>Lacertidae</taxon>
        <taxon>Podarcis</taxon>
    </lineage>
</organism>
<evidence type="ECO:0000313" key="13">
    <source>
        <dbReference type="Proteomes" id="UP001178461"/>
    </source>
</evidence>
<dbReference type="PROSITE" id="PS50089">
    <property type="entry name" value="ZF_RING_2"/>
    <property type="match status" value="1"/>
</dbReference>
<evidence type="ECO:0000256" key="3">
    <source>
        <dbReference type="ARBA" id="ARBA00022723"/>
    </source>
</evidence>
<dbReference type="SUPFAM" id="SSF49899">
    <property type="entry name" value="Concanavalin A-like lectins/glucanases"/>
    <property type="match status" value="1"/>
</dbReference>
<dbReference type="InterPro" id="IPR013320">
    <property type="entry name" value="ConA-like_dom_sf"/>
</dbReference>
<dbReference type="SUPFAM" id="SSF57845">
    <property type="entry name" value="B-box zinc-binding domain"/>
    <property type="match status" value="1"/>
</dbReference>
<dbReference type="EMBL" id="OX395127">
    <property type="protein sequence ID" value="CAI5768170.1"/>
    <property type="molecule type" value="Genomic_DNA"/>
</dbReference>
<dbReference type="Gene3D" id="3.30.40.10">
    <property type="entry name" value="Zinc/RING finger domain, C3HC4 (zinc finger)"/>
    <property type="match status" value="1"/>
</dbReference>
<dbReference type="InterPro" id="IPR006574">
    <property type="entry name" value="PRY"/>
</dbReference>
<dbReference type="Pfam" id="PF13765">
    <property type="entry name" value="PRY"/>
    <property type="match status" value="1"/>
</dbReference>
<dbReference type="InterPro" id="IPR001870">
    <property type="entry name" value="B30.2/SPRY"/>
</dbReference>
<evidence type="ECO:0000256" key="4">
    <source>
        <dbReference type="ARBA" id="ARBA00022771"/>
    </source>
</evidence>
<dbReference type="InterPro" id="IPR000315">
    <property type="entry name" value="Znf_B-box"/>
</dbReference>
<proteinExistence type="inferred from homology"/>
<dbReference type="CDD" id="cd16594">
    <property type="entry name" value="RING-HC_TRIM7-like_C-IV"/>
    <property type="match status" value="1"/>
</dbReference>
<keyword evidence="3" id="KW-0479">Metal-binding</keyword>
<gene>
    <name evidence="12" type="ORF">PODLI_1B031455</name>
</gene>
<name>A0AA35JY49_9SAUR</name>
<evidence type="ECO:0000259" key="10">
    <source>
        <dbReference type="PROSITE" id="PS50119"/>
    </source>
</evidence>
<feature type="domain" description="RING-type" evidence="9">
    <location>
        <begin position="16"/>
        <end position="57"/>
    </location>
</feature>
<dbReference type="SMART" id="SM00184">
    <property type="entry name" value="RING"/>
    <property type="match status" value="1"/>
</dbReference>
<dbReference type="PANTHER" id="PTHR24103">
    <property type="entry name" value="E3 UBIQUITIN-PROTEIN LIGASE TRIM"/>
    <property type="match status" value="1"/>
</dbReference>
<dbReference type="InterPro" id="IPR050143">
    <property type="entry name" value="TRIM/RBCC"/>
</dbReference>
<evidence type="ECO:0000259" key="9">
    <source>
        <dbReference type="PROSITE" id="PS50089"/>
    </source>
</evidence>
<evidence type="ECO:0000256" key="6">
    <source>
        <dbReference type="ARBA" id="ARBA00034460"/>
    </source>
</evidence>
<evidence type="ECO:0000259" key="11">
    <source>
        <dbReference type="PROSITE" id="PS50188"/>
    </source>
</evidence>
<dbReference type="Gene3D" id="2.60.120.920">
    <property type="match status" value="1"/>
</dbReference>
<keyword evidence="2" id="KW-0528">Neurotoxin</keyword>
<comment type="function">
    <text evidence="6">Neurotoxin that produces dose-dependent hypolocomotion and hyperalgesia in mice. May directly act on the central nervous system, as it is 6500-fold more potent when administered intracerebroventricularly than intraperitoneal.</text>
</comment>
<dbReference type="InterPro" id="IPR003877">
    <property type="entry name" value="SPRY_dom"/>
</dbReference>
<dbReference type="InterPro" id="IPR013083">
    <property type="entry name" value="Znf_RING/FYVE/PHD"/>
</dbReference>
<feature type="coiled-coil region" evidence="8">
    <location>
        <begin position="190"/>
        <end position="224"/>
    </location>
</feature>
<dbReference type="SUPFAM" id="SSF57850">
    <property type="entry name" value="RING/U-box"/>
    <property type="match status" value="1"/>
</dbReference>
<sequence length="479" mass="55557">MGDGNSMKRCRCVATCPICLCYFTSPVLLNCGHSFCQTCIRRCWEQPGANARCPECRRTVERTFRPNRSLSNLAEILKDWEASAEREAREQRDSECQRHRQPWDLFCEDDQVPFCGECASSQEHRGHRVVSAEEAAQVYKEQISSCLPILRTERERLLTFKAQTEIERQQLLEHIEGEKGKAITKFSQLHQFLEEQEDLLLEKMQELEEEIARKREEHLDRLSRDLIPLETLILEMEAKLQRPTSEVLQNIRSLWQRFEEREAFETPVVFSVALHWRAWEFSDVIPFLDHVIQEFKYTLTSDLKYLQKARVTLDPVTAHPQLLLSEDCLSVTCADVCQEVPDHPQRFKQLTAVLGREGFRTGRFTWEVTVGNEGEWAVGVAKSTVKRQGAFSFTPMEGIWAMGRWGGQYRVLHDRHYHLPLNGDLRRIRVTLNCTGQRLAFFDAERGNALVGFTEASFCGELLLPFFWLQERASLTLSP</sequence>
<protein>
    <submittedName>
        <fullName evidence="12">E3 ubiquitin-protein ligase TRIM7-like</fullName>
    </submittedName>
</protein>
<evidence type="ECO:0000313" key="12">
    <source>
        <dbReference type="EMBL" id="CAI5768170.1"/>
    </source>
</evidence>
<dbReference type="SMART" id="SM00449">
    <property type="entry name" value="SPRY"/>
    <property type="match status" value="1"/>
</dbReference>
<dbReference type="GO" id="GO:0008270">
    <property type="term" value="F:zinc ion binding"/>
    <property type="evidence" value="ECO:0007669"/>
    <property type="project" value="UniProtKB-KW"/>
</dbReference>
<keyword evidence="5" id="KW-0862">Zinc</keyword>